<organism evidence="1 2">
    <name type="scientific">Colletotrichum kahawae</name>
    <name type="common">Coffee berry disease fungus</name>
    <dbReference type="NCBI Taxonomy" id="34407"/>
    <lineage>
        <taxon>Eukaryota</taxon>
        <taxon>Fungi</taxon>
        <taxon>Dikarya</taxon>
        <taxon>Ascomycota</taxon>
        <taxon>Pezizomycotina</taxon>
        <taxon>Sordariomycetes</taxon>
        <taxon>Hypocreomycetidae</taxon>
        <taxon>Glomerellales</taxon>
        <taxon>Glomerellaceae</taxon>
        <taxon>Colletotrichum</taxon>
        <taxon>Colletotrichum gloeosporioides species complex</taxon>
    </lineage>
</organism>
<reference evidence="1" key="1">
    <citation type="submission" date="2023-02" db="EMBL/GenBank/DDBJ databases">
        <title>Colletotrichum kahawae CIFC_Que2 genome sequencing and assembly.</title>
        <authorList>
            <person name="Baroncelli R."/>
        </authorList>
    </citation>
    <scope>NUCLEOTIDE SEQUENCE</scope>
    <source>
        <strain evidence="1">CIFC_Que2</strain>
    </source>
</reference>
<name>A0AAE0D5B3_COLKA</name>
<protein>
    <submittedName>
        <fullName evidence="1">Uncharacterized protein</fullName>
    </submittedName>
</protein>
<comment type="caution">
    <text evidence="1">The sequence shown here is derived from an EMBL/GenBank/DDBJ whole genome shotgun (WGS) entry which is preliminary data.</text>
</comment>
<keyword evidence="2" id="KW-1185">Reference proteome</keyword>
<proteinExistence type="predicted"/>
<evidence type="ECO:0000313" key="1">
    <source>
        <dbReference type="EMBL" id="KAK2749041.1"/>
    </source>
</evidence>
<dbReference type="AlphaFoldDB" id="A0AAE0D5B3"/>
<dbReference type="Proteomes" id="UP001281614">
    <property type="component" value="Unassembled WGS sequence"/>
</dbReference>
<dbReference type="EMBL" id="VYYT01000278">
    <property type="protein sequence ID" value="KAK2749041.1"/>
    <property type="molecule type" value="Genomic_DNA"/>
</dbReference>
<evidence type="ECO:0000313" key="2">
    <source>
        <dbReference type="Proteomes" id="UP001281614"/>
    </source>
</evidence>
<accession>A0AAE0D5B3</accession>
<gene>
    <name evidence="1" type="ORF">CKAH01_06538</name>
</gene>
<sequence>MPKKTRPEPYSLPIREFDSASVSRQRDRERFLANEPTTLRIIQQPRQVRIHQRAPHARQCNNSNAIQRHHGC</sequence>